<comment type="caution">
    <text evidence="12">The sequence shown here is derived from an EMBL/GenBank/DDBJ whole genome shotgun (WGS) entry which is preliminary data.</text>
</comment>
<keyword evidence="5 9" id="KW-0812">Transmembrane</keyword>
<evidence type="ECO:0000313" key="12">
    <source>
        <dbReference type="EMBL" id="RUO23573.1"/>
    </source>
</evidence>
<evidence type="ECO:0000256" key="9">
    <source>
        <dbReference type="SAM" id="Phobius"/>
    </source>
</evidence>
<feature type="transmembrane region" description="Helical" evidence="9">
    <location>
        <begin position="51"/>
        <end position="69"/>
    </location>
</feature>
<dbReference type="InterPro" id="IPR003148">
    <property type="entry name" value="RCK_N"/>
</dbReference>
<dbReference type="PANTHER" id="PTHR42751:SF1">
    <property type="entry name" value="CATION_PROTON ANTIPORTER YBAL-RELATED"/>
    <property type="match status" value="1"/>
</dbReference>
<feature type="transmembrane region" description="Helical" evidence="9">
    <location>
        <begin position="168"/>
        <end position="184"/>
    </location>
</feature>
<dbReference type="SUPFAM" id="SSF51735">
    <property type="entry name" value="NAD(P)-binding Rossmann-fold domains"/>
    <property type="match status" value="1"/>
</dbReference>
<feature type="transmembrane region" description="Helical" evidence="9">
    <location>
        <begin position="142"/>
        <end position="162"/>
    </location>
</feature>
<dbReference type="GO" id="GO:0016020">
    <property type="term" value="C:membrane"/>
    <property type="evidence" value="ECO:0007669"/>
    <property type="project" value="UniProtKB-SubCell"/>
</dbReference>
<evidence type="ECO:0000256" key="2">
    <source>
        <dbReference type="ARBA" id="ARBA00005551"/>
    </source>
</evidence>
<keyword evidence="8 9" id="KW-0472">Membrane</keyword>
<dbReference type="Pfam" id="PF02254">
    <property type="entry name" value="TrkA_N"/>
    <property type="match status" value="1"/>
</dbReference>
<sequence length="513" mass="55786">MLEAVWIGFAFVVGLMVRAVGLPTLVGYLAAGFAIAAVSPYLDLPDNSQNIIDHVAHLGVLLLLFTVGLKLNVRSLAKPEVLGVGLVHFIITVAIMFMATRWIFGVEFYNAILLAIALGFSSTVLAAKVLEGKRELGAFHGRVAIGILIVQDLIALVVMTIANGELPSIWALSVFALPLLRPLLYKLLDATGHDDLLILFGLLLALVIGGYGFELVGLSSELGALAFGAVLAKHPRAGELSKALWGIKEFFLVGFFLSIGMGGLPDLSDWAFAGFMLLLIPVKIALFFFLLILFKLRARSSFLAGLSLGNYSEFGLIVASVVLPQYLIPLALLVALSFVISAPLNAMAHTLYERFSDYLIKYERNTRHPDEQPVELGDAEVLVMGMGRTGTAAYRYLQHNHRVVAMDADPVKVEKHKGDNLNIFYADAEDRMFWQSLDYGEIKAAILCLSDCDANVTAVTKLRKFGFTGLIVAHSLHDDEAERVLNAGADQAYLTMSEAGAGLAEHVRQRLEN</sequence>
<feature type="domain" description="RCK N-terminal" evidence="11">
    <location>
        <begin position="381"/>
        <end position="492"/>
    </location>
</feature>
<organism evidence="12 13">
    <name type="scientific">Aliidiomarina iranensis</name>
    <dbReference type="NCBI Taxonomy" id="1434071"/>
    <lineage>
        <taxon>Bacteria</taxon>
        <taxon>Pseudomonadati</taxon>
        <taxon>Pseudomonadota</taxon>
        <taxon>Gammaproteobacteria</taxon>
        <taxon>Alteromonadales</taxon>
        <taxon>Idiomarinaceae</taxon>
        <taxon>Aliidiomarina</taxon>
    </lineage>
</organism>
<dbReference type="GO" id="GO:0006813">
    <property type="term" value="P:potassium ion transport"/>
    <property type="evidence" value="ECO:0007669"/>
    <property type="project" value="InterPro"/>
</dbReference>
<protein>
    <submittedName>
        <fullName evidence="12">Sodium:proton exchanger</fullName>
    </submittedName>
</protein>
<feature type="domain" description="Cation/H+ exchanger transmembrane" evidence="10">
    <location>
        <begin position="9"/>
        <end position="340"/>
    </location>
</feature>
<evidence type="ECO:0000256" key="8">
    <source>
        <dbReference type="ARBA" id="ARBA00023136"/>
    </source>
</evidence>
<evidence type="ECO:0000313" key="13">
    <source>
        <dbReference type="Proteomes" id="UP000288395"/>
    </source>
</evidence>
<feature type="transmembrane region" description="Helical" evidence="9">
    <location>
        <begin position="270"/>
        <end position="294"/>
    </location>
</feature>
<keyword evidence="6 9" id="KW-1133">Transmembrane helix</keyword>
<evidence type="ECO:0000256" key="7">
    <source>
        <dbReference type="ARBA" id="ARBA00023065"/>
    </source>
</evidence>
<dbReference type="PANTHER" id="PTHR42751">
    <property type="entry name" value="SODIUM/HYDROGEN EXCHANGER FAMILY/TRKA DOMAIN PROTEIN"/>
    <property type="match status" value="1"/>
</dbReference>
<dbReference type="AlphaFoldDB" id="A0A432W331"/>
<proteinExistence type="inferred from homology"/>
<evidence type="ECO:0000259" key="11">
    <source>
        <dbReference type="Pfam" id="PF02254"/>
    </source>
</evidence>
<dbReference type="Gene3D" id="3.40.50.720">
    <property type="entry name" value="NAD(P)-binding Rossmann-like Domain"/>
    <property type="match status" value="1"/>
</dbReference>
<evidence type="ECO:0000256" key="5">
    <source>
        <dbReference type="ARBA" id="ARBA00022692"/>
    </source>
</evidence>
<feature type="transmembrane region" description="Helical" evidence="9">
    <location>
        <begin position="110"/>
        <end position="130"/>
    </location>
</feature>
<evidence type="ECO:0000256" key="3">
    <source>
        <dbReference type="ARBA" id="ARBA00022448"/>
    </source>
</evidence>
<feature type="transmembrane region" description="Helical" evidence="9">
    <location>
        <begin position="196"/>
        <end position="212"/>
    </location>
</feature>
<gene>
    <name evidence="12" type="ORF">CWE08_02700</name>
</gene>
<comment type="subcellular location">
    <subcellularLocation>
        <location evidence="1">Membrane</location>
        <topology evidence="1">Multi-pass membrane protein</topology>
    </subcellularLocation>
</comment>
<dbReference type="Pfam" id="PF00999">
    <property type="entry name" value="Na_H_Exchanger"/>
    <property type="match status" value="1"/>
</dbReference>
<keyword evidence="3" id="KW-0813">Transport</keyword>
<keyword evidence="4" id="KW-0050">Antiport</keyword>
<dbReference type="Gene3D" id="1.20.1530.20">
    <property type="match status" value="1"/>
</dbReference>
<feature type="transmembrane region" description="Helical" evidence="9">
    <location>
        <begin position="328"/>
        <end position="352"/>
    </location>
</feature>
<dbReference type="RefSeq" id="WP_126765330.1">
    <property type="nucleotide sequence ID" value="NZ_PIPJ01000001.1"/>
</dbReference>
<dbReference type="OrthoDB" id="3418949at2"/>
<dbReference type="InterPro" id="IPR036291">
    <property type="entry name" value="NAD(P)-bd_dom_sf"/>
</dbReference>
<reference evidence="13" key="1">
    <citation type="journal article" date="2018" name="Front. Microbiol.">
        <title>Genome-Based Analysis Reveals the Taxonomy and Diversity of the Family Idiomarinaceae.</title>
        <authorList>
            <person name="Liu Y."/>
            <person name="Lai Q."/>
            <person name="Shao Z."/>
        </authorList>
    </citation>
    <scope>NUCLEOTIDE SEQUENCE [LARGE SCALE GENOMIC DNA]</scope>
    <source>
        <strain evidence="13">GBPy7</strain>
    </source>
</reference>
<evidence type="ECO:0000256" key="6">
    <source>
        <dbReference type="ARBA" id="ARBA00022989"/>
    </source>
</evidence>
<dbReference type="InterPro" id="IPR038770">
    <property type="entry name" value="Na+/solute_symporter_sf"/>
</dbReference>
<dbReference type="InterPro" id="IPR006153">
    <property type="entry name" value="Cation/H_exchanger_TM"/>
</dbReference>
<keyword evidence="13" id="KW-1185">Reference proteome</keyword>
<evidence type="ECO:0000259" key="10">
    <source>
        <dbReference type="Pfam" id="PF00999"/>
    </source>
</evidence>
<dbReference type="Proteomes" id="UP000288395">
    <property type="component" value="Unassembled WGS sequence"/>
</dbReference>
<evidence type="ECO:0000256" key="1">
    <source>
        <dbReference type="ARBA" id="ARBA00004141"/>
    </source>
</evidence>
<keyword evidence="7" id="KW-0406">Ion transport</keyword>
<name>A0A432W331_9GAMM</name>
<feature type="transmembrane region" description="Helical" evidence="9">
    <location>
        <begin position="301"/>
        <end position="322"/>
    </location>
</feature>
<dbReference type="EMBL" id="PIPJ01000001">
    <property type="protein sequence ID" value="RUO23573.1"/>
    <property type="molecule type" value="Genomic_DNA"/>
</dbReference>
<feature type="transmembrane region" description="Helical" evidence="9">
    <location>
        <begin position="81"/>
        <end position="104"/>
    </location>
</feature>
<dbReference type="GO" id="GO:1902600">
    <property type="term" value="P:proton transmembrane transport"/>
    <property type="evidence" value="ECO:0007669"/>
    <property type="project" value="InterPro"/>
</dbReference>
<comment type="similarity">
    <text evidence="2">Belongs to the monovalent cation:proton antiporter 2 (CPA2) transporter (TC 2.A.37) family.</text>
</comment>
<accession>A0A432W331</accession>
<evidence type="ECO:0000256" key="4">
    <source>
        <dbReference type="ARBA" id="ARBA00022449"/>
    </source>
</evidence>
<dbReference type="GO" id="GO:0015297">
    <property type="term" value="F:antiporter activity"/>
    <property type="evidence" value="ECO:0007669"/>
    <property type="project" value="UniProtKB-KW"/>
</dbReference>